<dbReference type="PANTHER" id="PTHR45749">
    <property type="match status" value="1"/>
</dbReference>
<gene>
    <name evidence="2" type="ORF">PBY51_010133</name>
</gene>
<sequence length="93" mass="10536">MLDYIYSEKLLDLYSNLSIALRLLLTLPVSVASGERSFSSLKRIKNYMRSTMSQERLSGLALMSIESDVRRSLDLEGIVSAFAEAKGRKQQFQ</sequence>
<feature type="domain" description="HAT C-terminal dimerisation" evidence="1">
    <location>
        <begin position="12"/>
        <end position="68"/>
    </location>
</feature>
<evidence type="ECO:0000313" key="3">
    <source>
        <dbReference type="Proteomes" id="UP001346869"/>
    </source>
</evidence>
<name>A0AAN8AVN1_ELEMC</name>
<protein>
    <recommendedName>
        <fullName evidence="1">HAT C-terminal dimerisation domain-containing protein</fullName>
    </recommendedName>
</protein>
<dbReference type="Pfam" id="PF05699">
    <property type="entry name" value="Dimer_Tnp_hAT"/>
    <property type="match status" value="1"/>
</dbReference>
<dbReference type="Proteomes" id="UP001346869">
    <property type="component" value="Unassembled WGS sequence"/>
</dbReference>
<keyword evidence="3" id="KW-1185">Reference proteome</keyword>
<dbReference type="EMBL" id="JAUZQC010000007">
    <property type="protein sequence ID" value="KAK5869183.1"/>
    <property type="molecule type" value="Genomic_DNA"/>
</dbReference>
<evidence type="ECO:0000259" key="1">
    <source>
        <dbReference type="Pfam" id="PF05699"/>
    </source>
</evidence>
<evidence type="ECO:0000313" key="2">
    <source>
        <dbReference type="EMBL" id="KAK5869183.1"/>
    </source>
</evidence>
<dbReference type="GO" id="GO:0046983">
    <property type="term" value="F:protein dimerization activity"/>
    <property type="evidence" value="ECO:0007669"/>
    <property type="project" value="InterPro"/>
</dbReference>
<dbReference type="PANTHER" id="PTHR45749:SF21">
    <property type="entry name" value="DUF4371 DOMAIN-CONTAINING PROTEIN"/>
    <property type="match status" value="1"/>
</dbReference>
<reference evidence="2 3" key="1">
    <citation type="journal article" date="2023" name="Genes (Basel)">
        <title>Chromosome-Level Genome Assembly and Circadian Gene Repertoire of the Patagonia Blennie Eleginops maclovinus-The Closest Ancestral Proxy of Antarctic Cryonotothenioids.</title>
        <authorList>
            <person name="Cheng C.C."/>
            <person name="Rivera-Colon A.G."/>
            <person name="Minhas B.F."/>
            <person name="Wilson L."/>
            <person name="Rayamajhi N."/>
            <person name="Vargas-Chacoff L."/>
            <person name="Catchen J.M."/>
        </authorList>
    </citation>
    <scope>NUCLEOTIDE SEQUENCE [LARGE SCALE GENOMIC DNA]</scope>
    <source>
        <strain evidence="2">JMC-PN-2008</strain>
    </source>
</reference>
<dbReference type="InterPro" id="IPR008906">
    <property type="entry name" value="HATC_C_dom"/>
</dbReference>
<proteinExistence type="predicted"/>
<accession>A0AAN8AVN1</accession>
<dbReference type="AlphaFoldDB" id="A0AAN8AVN1"/>
<comment type="caution">
    <text evidence="2">The sequence shown here is derived from an EMBL/GenBank/DDBJ whole genome shotgun (WGS) entry which is preliminary data.</text>
</comment>
<reference evidence="2 3" key="2">
    <citation type="journal article" date="2023" name="Mol. Biol. Evol.">
        <title>Genomics of Secondarily Temperate Adaptation in the Only Non-Antarctic Icefish.</title>
        <authorList>
            <person name="Rivera-Colon A.G."/>
            <person name="Rayamajhi N."/>
            <person name="Minhas B.F."/>
            <person name="Madrigal G."/>
            <person name="Bilyk K.T."/>
            <person name="Yoon V."/>
            <person name="Hune M."/>
            <person name="Gregory S."/>
            <person name="Cheng C.H.C."/>
            <person name="Catchen J.M."/>
        </authorList>
    </citation>
    <scope>NUCLEOTIDE SEQUENCE [LARGE SCALE GENOMIC DNA]</scope>
    <source>
        <strain evidence="2">JMC-PN-2008</strain>
    </source>
</reference>
<organism evidence="2 3">
    <name type="scientific">Eleginops maclovinus</name>
    <name type="common">Patagonian blennie</name>
    <name type="synonym">Eleginus maclovinus</name>
    <dbReference type="NCBI Taxonomy" id="56733"/>
    <lineage>
        <taxon>Eukaryota</taxon>
        <taxon>Metazoa</taxon>
        <taxon>Chordata</taxon>
        <taxon>Craniata</taxon>
        <taxon>Vertebrata</taxon>
        <taxon>Euteleostomi</taxon>
        <taxon>Actinopterygii</taxon>
        <taxon>Neopterygii</taxon>
        <taxon>Teleostei</taxon>
        <taxon>Neoteleostei</taxon>
        <taxon>Acanthomorphata</taxon>
        <taxon>Eupercaria</taxon>
        <taxon>Perciformes</taxon>
        <taxon>Notothenioidei</taxon>
        <taxon>Eleginopidae</taxon>
        <taxon>Eleginops</taxon>
    </lineage>
</organism>